<feature type="compositionally biased region" description="Polar residues" evidence="1">
    <location>
        <begin position="66"/>
        <end position="78"/>
    </location>
</feature>
<dbReference type="EMBL" id="BMKX01000004">
    <property type="protein sequence ID" value="GGJ61208.1"/>
    <property type="molecule type" value="Genomic_DNA"/>
</dbReference>
<keyword evidence="3" id="KW-1185">Reference proteome</keyword>
<organism evidence="2 3">
    <name type="scientific">Glutamicibacter ardleyensis</name>
    <dbReference type="NCBI Taxonomy" id="225894"/>
    <lineage>
        <taxon>Bacteria</taxon>
        <taxon>Bacillati</taxon>
        <taxon>Actinomycetota</taxon>
        <taxon>Actinomycetes</taxon>
        <taxon>Micrococcales</taxon>
        <taxon>Micrococcaceae</taxon>
        <taxon>Glutamicibacter</taxon>
    </lineage>
</organism>
<evidence type="ECO:0000313" key="3">
    <source>
        <dbReference type="Proteomes" id="UP000606115"/>
    </source>
</evidence>
<gene>
    <name evidence="2" type="ORF">GCM10007173_19950</name>
</gene>
<proteinExistence type="predicted"/>
<name>A0ABQ2DK94_9MICC</name>
<dbReference type="GeneID" id="303304354"/>
<dbReference type="RefSeq" id="WP_188685452.1">
    <property type="nucleotide sequence ID" value="NZ_BMKX01000004.1"/>
</dbReference>
<feature type="region of interest" description="Disordered" evidence="1">
    <location>
        <begin position="1"/>
        <end position="98"/>
    </location>
</feature>
<sequence>MSFNEAEFQAVNQEGLEDEPLDGRDGQPVSEGSSDAPQTLEASDPLRSDEAMAQDQQATDPLAVATESSAELNQTLRENFTDDPAATPDEPEPTQSGE</sequence>
<protein>
    <recommendedName>
        <fullName evidence="4">Sugar ABC transporter ATPase</fullName>
    </recommendedName>
</protein>
<comment type="caution">
    <text evidence="2">The sequence shown here is derived from an EMBL/GenBank/DDBJ whole genome shotgun (WGS) entry which is preliminary data.</text>
</comment>
<reference evidence="3" key="1">
    <citation type="journal article" date="2019" name="Int. J. Syst. Evol. Microbiol.">
        <title>The Global Catalogue of Microorganisms (GCM) 10K type strain sequencing project: providing services to taxonomists for standard genome sequencing and annotation.</title>
        <authorList>
            <consortium name="The Broad Institute Genomics Platform"/>
            <consortium name="The Broad Institute Genome Sequencing Center for Infectious Disease"/>
            <person name="Wu L."/>
            <person name="Ma J."/>
        </authorList>
    </citation>
    <scope>NUCLEOTIDE SEQUENCE [LARGE SCALE GENOMIC DNA]</scope>
    <source>
        <strain evidence="3">CGMCC 1.3685</strain>
    </source>
</reference>
<evidence type="ECO:0000256" key="1">
    <source>
        <dbReference type="SAM" id="MobiDB-lite"/>
    </source>
</evidence>
<accession>A0ABQ2DK94</accession>
<feature type="compositionally biased region" description="Polar residues" evidence="1">
    <location>
        <begin position="30"/>
        <end position="41"/>
    </location>
</feature>
<evidence type="ECO:0008006" key="4">
    <source>
        <dbReference type="Google" id="ProtNLM"/>
    </source>
</evidence>
<evidence type="ECO:0000313" key="2">
    <source>
        <dbReference type="EMBL" id="GGJ61208.1"/>
    </source>
</evidence>
<dbReference type="Proteomes" id="UP000606115">
    <property type="component" value="Unassembled WGS sequence"/>
</dbReference>